<dbReference type="AlphaFoldDB" id="A0A150PFW4"/>
<evidence type="ECO:0000313" key="3">
    <source>
        <dbReference type="Proteomes" id="UP000075604"/>
    </source>
</evidence>
<dbReference type="InterPro" id="IPR003615">
    <property type="entry name" value="HNH_nuc"/>
</dbReference>
<name>A0A150PFW4_SORCE</name>
<sequence length="268" mass="30488">MIRVNRGAKPEGLEAIRKAEVKRLAAIVRGAPPKAADFGNRYDIARRVLWKAQGQTCCYCERRIDRLYNDVEHFRPKTRAHRGGDRPTHGYWWLAWTWENLLFACPSCNRRHKKNKFPLVRGSRILPVGHSPPGPERALLVDPAGSDDPMDHIQFVPLHQAGKKRKWIPVARGGSRRGKRTIQVLKLDRPALVTHDGGHVSDLVDHHVKGIRAAIDAGDVQAAAKVWQAALKKLFYPRQAFKALSYDVLDHHFPLGTRQQWGLEPYRP</sequence>
<protein>
    <recommendedName>
        <fullName evidence="1">HNH nuclease domain-containing protein</fullName>
    </recommendedName>
</protein>
<dbReference type="EMBL" id="JELX01002706">
    <property type="protein sequence ID" value="KYF54522.1"/>
    <property type="molecule type" value="Genomic_DNA"/>
</dbReference>
<dbReference type="Gene3D" id="1.10.30.50">
    <property type="match status" value="1"/>
</dbReference>
<comment type="caution">
    <text evidence="2">The sequence shown here is derived from an EMBL/GenBank/DDBJ whole genome shotgun (WGS) entry which is preliminary data.</text>
</comment>
<proteinExistence type="predicted"/>
<organism evidence="2 3">
    <name type="scientific">Sorangium cellulosum</name>
    <name type="common">Polyangium cellulosum</name>
    <dbReference type="NCBI Taxonomy" id="56"/>
    <lineage>
        <taxon>Bacteria</taxon>
        <taxon>Pseudomonadati</taxon>
        <taxon>Myxococcota</taxon>
        <taxon>Polyangia</taxon>
        <taxon>Polyangiales</taxon>
        <taxon>Polyangiaceae</taxon>
        <taxon>Sorangium</taxon>
    </lineage>
</organism>
<gene>
    <name evidence="2" type="ORF">BE04_35315</name>
</gene>
<evidence type="ECO:0000259" key="1">
    <source>
        <dbReference type="SMART" id="SM00507"/>
    </source>
</evidence>
<dbReference type="SMART" id="SM00507">
    <property type="entry name" value="HNHc"/>
    <property type="match status" value="1"/>
</dbReference>
<dbReference type="Proteomes" id="UP000075604">
    <property type="component" value="Unassembled WGS sequence"/>
</dbReference>
<accession>A0A150PFW4</accession>
<evidence type="ECO:0000313" key="2">
    <source>
        <dbReference type="EMBL" id="KYF54522.1"/>
    </source>
</evidence>
<dbReference type="CDD" id="cd00085">
    <property type="entry name" value="HNHc"/>
    <property type="match status" value="1"/>
</dbReference>
<reference evidence="2 3" key="1">
    <citation type="submission" date="2014-02" db="EMBL/GenBank/DDBJ databases">
        <title>The small core and large imbalanced accessory genome model reveals a collaborative survival strategy of Sorangium cellulosum strains in nature.</title>
        <authorList>
            <person name="Han K."/>
            <person name="Peng R."/>
            <person name="Blom J."/>
            <person name="Li Y.-Z."/>
        </authorList>
    </citation>
    <scope>NUCLEOTIDE SEQUENCE [LARGE SCALE GENOMIC DNA]</scope>
    <source>
        <strain evidence="2 3">So0157-18</strain>
    </source>
</reference>
<feature type="domain" description="HNH nuclease" evidence="1">
    <location>
        <begin position="44"/>
        <end position="110"/>
    </location>
</feature>